<evidence type="ECO:0000259" key="5">
    <source>
        <dbReference type="PROSITE" id="PS50931"/>
    </source>
</evidence>
<dbReference type="Proteomes" id="UP001056201">
    <property type="component" value="Chromosome 1"/>
</dbReference>
<evidence type="ECO:0000256" key="3">
    <source>
        <dbReference type="ARBA" id="ARBA00023125"/>
    </source>
</evidence>
<dbReference type="InterPro" id="IPR000847">
    <property type="entry name" value="LysR_HTH_N"/>
</dbReference>
<dbReference type="InterPro" id="IPR036390">
    <property type="entry name" value="WH_DNA-bd_sf"/>
</dbReference>
<dbReference type="Pfam" id="PF00126">
    <property type="entry name" value="HTH_1"/>
    <property type="match status" value="1"/>
</dbReference>
<name>A0ABY4RZJ3_AQUTE</name>
<keyword evidence="3" id="KW-0238">DNA-binding</keyword>
<dbReference type="Pfam" id="PF03466">
    <property type="entry name" value="LysR_substrate"/>
    <property type="match status" value="1"/>
</dbReference>
<dbReference type="Gene3D" id="3.40.190.290">
    <property type="match status" value="1"/>
</dbReference>
<protein>
    <submittedName>
        <fullName evidence="6">LysR family transcriptional regulator</fullName>
    </submittedName>
</protein>
<proteinExistence type="inferred from homology"/>
<dbReference type="Gene3D" id="1.10.10.10">
    <property type="entry name" value="Winged helix-like DNA-binding domain superfamily/Winged helix DNA-binding domain"/>
    <property type="match status" value="1"/>
</dbReference>
<feature type="domain" description="HTH lysR-type" evidence="5">
    <location>
        <begin position="1"/>
        <end position="58"/>
    </location>
</feature>
<evidence type="ECO:0000256" key="2">
    <source>
        <dbReference type="ARBA" id="ARBA00023015"/>
    </source>
</evidence>
<gene>
    <name evidence="6" type="ORF">MW290_10615</name>
</gene>
<dbReference type="InterPro" id="IPR050950">
    <property type="entry name" value="HTH-type_LysR_regulators"/>
</dbReference>
<dbReference type="CDD" id="cd05466">
    <property type="entry name" value="PBP2_LTTR_substrate"/>
    <property type="match status" value="1"/>
</dbReference>
<dbReference type="PANTHER" id="PTHR30419:SF30">
    <property type="entry name" value="LYSR FAMILY TRANSCRIPTIONAL REGULATOR"/>
    <property type="match status" value="1"/>
</dbReference>
<dbReference type="EMBL" id="CP097635">
    <property type="protein sequence ID" value="URI06368.1"/>
    <property type="molecule type" value="Genomic_DNA"/>
</dbReference>
<keyword evidence="7" id="KW-1185">Reference proteome</keyword>
<evidence type="ECO:0000256" key="1">
    <source>
        <dbReference type="ARBA" id="ARBA00009437"/>
    </source>
</evidence>
<accession>A0ABY4RZJ3</accession>
<dbReference type="InterPro" id="IPR005119">
    <property type="entry name" value="LysR_subst-bd"/>
</dbReference>
<reference evidence="6" key="1">
    <citation type="submission" date="2022-05" db="EMBL/GenBank/DDBJ databases">
        <title>An RpoN-dependent PEP-CTERM gene is involved in floc formation of an Aquincola tertiaricarbonis strain.</title>
        <authorList>
            <person name="Qiu D."/>
            <person name="Xia M."/>
        </authorList>
    </citation>
    <scope>NUCLEOTIDE SEQUENCE</scope>
    <source>
        <strain evidence="6">RN12</strain>
    </source>
</reference>
<dbReference type="PANTHER" id="PTHR30419">
    <property type="entry name" value="HTH-TYPE TRANSCRIPTIONAL REGULATOR YBHD"/>
    <property type="match status" value="1"/>
</dbReference>
<evidence type="ECO:0000313" key="6">
    <source>
        <dbReference type="EMBL" id="URI06368.1"/>
    </source>
</evidence>
<dbReference type="PRINTS" id="PR00039">
    <property type="entry name" value="HTHLYSR"/>
</dbReference>
<sequence>MTLVQLRHLLSLAETGSFTRSAEAMFITQPALSRSVQALERELGQPLFDRVGRRSELTPFGREVVQRAKQLVFEADELSASGRLMVAGKAGVIRVGLGSGPGALLMTPLLKTMATRYPGTRLDIARGDTTMLAQHLRDRRLDALVIDARSLVPAPDLRVDTLVEMRGAFLCRPDHPLTRWKGTLKFAALRQFPIASTPLSDEVARTMVERYGPQAHPGDCVTLQCEEIAALVDVARHSDAVVLTVRAAAPALVELDVRPALNISARFGLVTLAGRAPAPALPLVRRLVEQLMHD</sequence>
<dbReference type="InterPro" id="IPR036388">
    <property type="entry name" value="WH-like_DNA-bd_sf"/>
</dbReference>
<dbReference type="PROSITE" id="PS50931">
    <property type="entry name" value="HTH_LYSR"/>
    <property type="match status" value="1"/>
</dbReference>
<dbReference type="SUPFAM" id="SSF53850">
    <property type="entry name" value="Periplasmic binding protein-like II"/>
    <property type="match status" value="1"/>
</dbReference>
<keyword evidence="4" id="KW-0804">Transcription</keyword>
<evidence type="ECO:0000256" key="4">
    <source>
        <dbReference type="ARBA" id="ARBA00023163"/>
    </source>
</evidence>
<comment type="similarity">
    <text evidence="1">Belongs to the LysR transcriptional regulatory family.</text>
</comment>
<dbReference type="SUPFAM" id="SSF46785">
    <property type="entry name" value="Winged helix' DNA-binding domain"/>
    <property type="match status" value="1"/>
</dbReference>
<dbReference type="RefSeq" id="WP_250194631.1">
    <property type="nucleotide sequence ID" value="NZ_CP097635.1"/>
</dbReference>
<organism evidence="6 7">
    <name type="scientific">Aquincola tertiaricarbonis</name>
    <dbReference type="NCBI Taxonomy" id="391953"/>
    <lineage>
        <taxon>Bacteria</taxon>
        <taxon>Pseudomonadati</taxon>
        <taxon>Pseudomonadota</taxon>
        <taxon>Betaproteobacteria</taxon>
        <taxon>Burkholderiales</taxon>
        <taxon>Sphaerotilaceae</taxon>
        <taxon>Aquincola</taxon>
    </lineage>
</organism>
<keyword evidence="2" id="KW-0805">Transcription regulation</keyword>
<evidence type="ECO:0000313" key="7">
    <source>
        <dbReference type="Proteomes" id="UP001056201"/>
    </source>
</evidence>